<evidence type="ECO:0000259" key="4">
    <source>
        <dbReference type="Pfam" id="PF16548"/>
    </source>
</evidence>
<dbReference type="InterPro" id="IPR038180">
    <property type="entry name" value="FlgT_N_sf"/>
</dbReference>
<comment type="caution">
    <text evidence="5">The sequence shown here is derived from an EMBL/GenBank/DDBJ whole genome shotgun (WGS) entry which is preliminary data.</text>
</comment>
<dbReference type="Gene3D" id="2.40.10.410">
    <property type="entry name" value="FlgT, C-terminal domain"/>
    <property type="match status" value="1"/>
</dbReference>
<dbReference type="Proteomes" id="UP000523161">
    <property type="component" value="Unassembled WGS sequence"/>
</dbReference>
<reference evidence="5 6" key="1">
    <citation type="submission" date="2020-06" db="EMBL/GenBank/DDBJ databases">
        <title>Rheinheimera sp. nov., a marine bacterium isolated from coastal.</title>
        <authorList>
            <person name="Yu Q."/>
            <person name="Qi Y."/>
            <person name="Pu J."/>
        </authorList>
    </citation>
    <scope>NUCLEOTIDE SEQUENCE [LARGE SCALE GENOMIC DNA]</scope>
    <source>
        <strain evidence="5 6">YQF-2</strain>
    </source>
</reference>
<feature type="signal peptide" evidence="1">
    <location>
        <begin position="1"/>
        <end position="18"/>
    </location>
</feature>
<dbReference type="EMBL" id="JABSOD010000027">
    <property type="protein sequence ID" value="NRQ44332.1"/>
    <property type="molecule type" value="Genomic_DNA"/>
</dbReference>
<dbReference type="AlphaFoldDB" id="A0A7Y5ATM6"/>
<dbReference type="InterPro" id="IPR032388">
    <property type="entry name" value="FlgT_C"/>
</dbReference>
<dbReference type="RefSeq" id="WP_173502561.1">
    <property type="nucleotide sequence ID" value="NZ_JABSOD010000027.1"/>
</dbReference>
<sequence length="389" mass="42715">MRAGLVLLYCLLPCVASADWYSGSGSAVVFDDNRQLARQQAARQALRSALLQAGVSLTALSALRHDEPGAELFTLQSGLPVAQIVIEEEHQRDNRLSVTLKADIWPQQSLCEQRAVAKAVLLAPLSLAPAAAPVTLNNSGLMNEINQRLFAALRAATADFLVKAVAPGPLAAPEQYHATAAQQQLRYLAESAQAQFIISGRLLNLAFGVQPAGLLKKQRWVRQFAMELSVFDGVSGNLIQSKTYQSRTLWPYAMTTETDPASDQLWRSDYGIELQRLLHDAVDDSAALLSCVRVKAQVIRVTDHSVAISAGSRQGLQVGDRFSLTYSDSFTDSWGNRYQSATPEPAQLEVIRVYPDHADTRPVNQRYPAAVQVRDQVQQDSFREPQYAN</sequence>
<accession>A0A7Y5ATM6</accession>
<keyword evidence="5" id="KW-0282">Flagellum</keyword>
<proteinExistence type="predicted"/>
<evidence type="ECO:0000259" key="3">
    <source>
        <dbReference type="Pfam" id="PF16539"/>
    </source>
</evidence>
<name>A0A7Y5ATM6_9GAMM</name>
<feature type="domain" description="Flagellar assembly protein T middle" evidence="3">
    <location>
        <begin position="111"/>
        <end position="259"/>
    </location>
</feature>
<organism evidence="5 6">
    <name type="scientific">Rheinheimera lutimaris</name>
    <dbReference type="NCBI Taxonomy" id="2740584"/>
    <lineage>
        <taxon>Bacteria</taxon>
        <taxon>Pseudomonadati</taxon>
        <taxon>Pseudomonadota</taxon>
        <taxon>Gammaproteobacteria</taxon>
        <taxon>Chromatiales</taxon>
        <taxon>Chromatiaceae</taxon>
        <taxon>Rheinheimera</taxon>
    </lineage>
</organism>
<keyword evidence="5" id="KW-0966">Cell projection</keyword>
<dbReference type="InterPro" id="IPR032386">
    <property type="entry name" value="FlgT_M"/>
</dbReference>
<evidence type="ECO:0000313" key="5">
    <source>
        <dbReference type="EMBL" id="NRQ44332.1"/>
    </source>
</evidence>
<dbReference type="Pfam" id="PF16548">
    <property type="entry name" value="FlgT_N"/>
    <property type="match status" value="1"/>
</dbReference>
<feature type="domain" description="Flagellar assembly protein T C-terminal" evidence="2">
    <location>
        <begin position="304"/>
        <end position="377"/>
    </location>
</feature>
<protein>
    <submittedName>
        <fullName evidence="5">Flagellar assembly protein T N-terminal domain-containing protein</fullName>
    </submittedName>
</protein>
<keyword evidence="5" id="KW-0969">Cilium</keyword>
<evidence type="ECO:0000313" key="6">
    <source>
        <dbReference type="Proteomes" id="UP000523161"/>
    </source>
</evidence>
<dbReference type="Gene3D" id="3.40.50.10610">
    <property type="entry name" value="ABC-type transport auxiliary lipoprotein component"/>
    <property type="match status" value="1"/>
</dbReference>
<dbReference type="Pfam" id="PF16539">
    <property type="entry name" value="FlgT_M"/>
    <property type="match status" value="1"/>
</dbReference>
<evidence type="ECO:0000259" key="2">
    <source>
        <dbReference type="Pfam" id="PF16538"/>
    </source>
</evidence>
<evidence type="ECO:0000256" key="1">
    <source>
        <dbReference type="SAM" id="SignalP"/>
    </source>
</evidence>
<feature type="chain" id="PRO_5031437051" evidence="1">
    <location>
        <begin position="19"/>
        <end position="389"/>
    </location>
</feature>
<dbReference type="InterPro" id="IPR032370">
    <property type="entry name" value="FlgT_N"/>
</dbReference>
<keyword evidence="1" id="KW-0732">Signal</keyword>
<gene>
    <name evidence="5" type="ORF">HRH59_17485</name>
</gene>
<dbReference type="Pfam" id="PF16538">
    <property type="entry name" value="FlgT_C"/>
    <property type="match status" value="1"/>
</dbReference>
<dbReference type="InterPro" id="IPR038165">
    <property type="entry name" value="FlgT_C_sf"/>
</dbReference>
<dbReference type="Gene3D" id="3.30.1660.40">
    <property type="entry name" value="FlgT, N-terminal domain"/>
    <property type="match status" value="1"/>
</dbReference>
<feature type="domain" description="Flagellar assembly protein T N-terminal" evidence="4">
    <location>
        <begin position="19"/>
        <end position="106"/>
    </location>
</feature>
<keyword evidence="6" id="KW-1185">Reference proteome</keyword>